<protein>
    <submittedName>
        <fullName evidence="4">Transglutaminase-like domain-containing protein</fullName>
    </submittedName>
</protein>
<sequence>MAKTKQEAGEQTALLDKPRVLFSEPGGGAQVLFYGVLLALGCTGALGCFFGAFQVPVAPLPALGVGAVCLAFSLFLFLTKKPSWVASLVGIALWVGAVWYFFEDLVQGCAHTVNLVLEAYGNRLGVLMPQMATDPALTHGQIQQQCTVFCCLLTFPYLFFLGWALAGHKSAFGAFCLTGLPLCVPMLISLVPPAPYVAALLLFWAVLLLFSPSFGKRHRLLEDHGRYHAAGNNLARPSMLGLFLAGVALCMGLTYCLVPYSTYQRPQVAVDLWNGLSRGFGIQSSLRGGVGSGNSRVNLNSLGARSYTGETVLRVQYQWQEPEALGAELPTNREKDYLKSFVGSVYTGESWERLSDADQRELSNLLQGQRPQTLPDQFSQLFTPLNSYRYQVLVENVSANPRCVYTPYGLVESTVDTAQMEFVDDGFLQSSHFFGGTPTYTLEGWGLSNSLAYYPSQVQSAILEGYANSQGYSASDIDYWSQVPGMADIMDALTGELFSQNGEFLVENQDLWKIPADLVQYLSPQQQELALTVEAYNDFVYEHYTQLPPELEATLQTYLTENHLNSGVFYGPYSDPYARNHYTQTPLLIQQIANTLAAQCVYTLTPPALPAGEDFVEFFLLESRQGYCVHFATAATALLRAMGIPARYAEGYAVPAGEEGWVDVPDYNAHAWVEVYFGGAGWIPFEVTPAGPDSPAATFNARPQEQGAAPTATPAPTPSPTPQPVPTPEAQAPTAPSAAPQASASPLPGEAGAEGESAGPWGWIAAGATALGLLLLAGAVLLRHKLVLKFRQERFHQPNRNKAALEAYAFLQRVHKTAKAALHGWDDTIPPQLEELALKARFSQHTLTQEELEPFLEELDKALSLLRERLPKGRLLWCRYGLCLF</sequence>
<proteinExistence type="predicted"/>
<accession>A0A9D2S0E5</accession>
<dbReference type="Pfam" id="PF01841">
    <property type="entry name" value="Transglut_core"/>
    <property type="match status" value="1"/>
</dbReference>
<comment type="caution">
    <text evidence="4">The sequence shown here is derived from an EMBL/GenBank/DDBJ whole genome shotgun (WGS) entry which is preliminary data.</text>
</comment>
<feature type="transmembrane region" description="Helical" evidence="2">
    <location>
        <begin position="142"/>
        <end position="165"/>
    </location>
</feature>
<gene>
    <name evidence="4" type="ORF">H9942_08500</name>
</gene>
<dbReference type="SMART" id="SM00460">
    <property type="entry name" value="TGc"/>
    <property type="match status" value="1"/>
</dbReference>
<feature type="compositionally biased region" description="Low complexity" evidence="1">
    <location>
        <begin position="703"/>
        <end position="712"/>
    </location>
</feature>
<organism evidence="4 5">
    <name type="scientific">Candidatus Acutalibacter ornithocaccae</name>
    <dbReference type="NCBI Taxonomy" id="2838416"/>
    <lineage>
        <taxon>Bacteria</taxon>
        <taxon>Bacillati</taxon>
        <taxon>Bacillota</taxon>
        <taxon>Clostridia</taxon>
        <taxon>Eubacteriales</taxon>
        <taxon>Acutalibacteraceae</taxon>
        <taxon>Acutalibacter</taxon>
    </lineage>
</organism>
<evidence type="ECO:0000259" key="3">
    <source>
        <dbReference type="SMART" id="SM00460"/>
    </source>
</evidence>
<dbReference type="InterPro" id="IPR038765">
    <property type="entry name" value="Papain-like_cys_pep_sf"/>
</dbReference>
<dbReference type="SUPFAM" id="SSF54001">
    <property type="entry name" value="Cysteine proteinases"/>
    <property type="match status" value="1"/>
</dbReference>
<dbReference type="PANTHER" id="PTHR42736:SF1">
    <property type="entry name" value="PROTEIN-GLUTAMINE GAMMA-GLUTAMYLTRANSFERASE"/>
    <property type="match status" value="1"/>
</dbReference>
<feature type="transmembrane region" description="Helical" evidence="2">
    <location>
        <begin position="761"/>
        <end position="782"/>
    </location>
</feature>
<feature type="transmembrane region" description="Helical" evidence="2">
    <location>
        <begin position="58"/>
        <end position="77"/>
    </location>
</feature>
<dbReference type="Proteomes" id="UP000824214">
    <property type="component" value="Unassembled WGS sequence"/>
</dbReference>
<name>A0A9D2S0E5_9FIRM</name>
<dbReference type="EMBL" id="DWXZ01000182">
    <property type="protein sequence ID" value="HJB38090.1"/>
    <property type="molecule type" value="Genomic_DNA"/>
</dbReference>
<feature type="compositionally biased region" description="Low complexity" evidence="1">
    <location>
        <begin position="728"/>
        <end position="757"/>
    </location>
</feature>
<evidence type="ECO:0000256" key="1">
    <source>
        <dbReference type="SAM" id="MobiDB-lite"/>
    </source>
</evidence>
<feature type="transmembrane region" description="Helical" evidence="2">
    <location>
        <begin position="31"/>
        <end position="52"/>
    </location>
</feature>
<feature type="transmembrane region" description="Helical" evidence="2">
    <location>
        <begin position="234"/>
        <end position="255"/>
    </location>
</feature>
<dbReference type="Gene3D" id="3.10.620.30">
    <property type="match status" value="1"/>
</dbReference>
<evidence type="ECO:0000256" key="2">
    <source>
        <dbReference type="SAM" id="Phobius"/>
    </source>
</evidence>
<feature type="domain" description="Transglutaminase-like" evidence="3">
    <location>
        <begin position="620"/>
        <end position="689"/>
    </location>
</feature>
<feature type="transmembrane region" description="Helical" evidence="2">
    <location>
        <begin position="196"/>
        <end position="214"/>
    </location>
</feature>
<dbReference type="InterPro" id="IPR002931">
    <property type="entry name" value="Transglutaminase-like"/>
</dbReference>
<dbReference type="AlphaFoldDB" id="A0A9D2S0E5"/>
<dbReference type="PANTHER" id="PTHR42736">
    <property type="entry name" value="PROTEIN-GLUTAMINE GAMMA-GLUTAMYLTRANSFERASE"/>
    <property type="match status" value="1"/>
</dbReference>
<evidence type="ECO:0000313" key="4">
    <source>
        <dbReference type="EMBL" id="HJB38090.1"/>
    </source>
</evidence>
<dbReference type="InterPro" id="IPR052901">
    <property type="entry name" value="Bact_TGase-like"/>
</dbReference>
<feature type="region of interest" description="Disordered" evidence="1">
    <location>
        <begin position="693"/>
        <end position="757"/>
    </location>
</feature>
<keyword evidence="2" id="KW-0472">Membrane</keyword>
<keyword evidence="2" id="KW-1133">Transmembrane helix</keyword>
<reference evidence="4" key="1">
    <citation type="journal article" date="2021" name="PeerJ">
        <title>Extensive microbial diversity within the chicken gut microbiome revealed by metagenomics and culture.</title>
        <authorList>
            <person name="Gilroy R."/>
            <person name="Ravi A."/>
            <person name="Getino M."/>
            <person name="Pursley I."/>
            <person name="Horton D.L."/>
            <person name="Alikhan N.F."/>
            <person name="Baker D."/>
            <person name="Gharbi K."/>
            <person name="Hall N."/>
            <person name="Watson M."/>
            <person name="Adriaenssens E.M."/>
            <person name="Foster-Nyarko E."/>
            <person name="Jarju S."/>
            <person name="Secka A."/>
            <person name="Antonio M."/>
            <person name="Oren A."/>
            <person name="Chaudhuri R.R."/>
            <person name="La Ragione R."/>
            <person name="Hildebrand F."/>
            <person name="Pallen M.J."/>
        </authorList>
    </citation>
    <scope>NUCLEOTIDE SEQUENCE</scope>
    <source>
        <strain evidence="4">ChiBcolR8-3208</strain>
    </source>
</reference>
<keyword evidence="2" id="KW-0812">Transmembrane</keyword>
<feature type="transmembrane region" description="Helical" evidence="2">
    <location>
        <begin position="84"/>
        <end position="102"/>
    </location>
</feature>
<feature type="compositionally biased region" description="Pro residues" evidence="1">
    <location>
        <begin position="713"/>
        <end position="727"/>
    </location>
</feature>
<feature type="transmembrane region" description="Helical" evidence="2">
    <location>
        <begin position="172"/>
        <end position="190"/>
    </location>
</feature>
<evidence type="ECO:0000313" key="5">
    <source>
        <dbReference type="Proteomes" id="UP000824214"/>
    </source>
</evidence>
<reference evidence="4" key="2">
    <citation type="submission" date="2021-04" db="EMBL/GenBank/DDBJ databases">
        <authorList>
            <person name="Gilroy R."/>
        </authorList>
    </citation>
    <scope>NUCLEOTIDE SEQUENCE</scope>
    <source>
        <strain evidence="4">ChiBcolR8-3208</strain>
    </source>
</reference>